<gene>
    <name evidence="6" type="ORF">AMSG_01433</name>
</gene>
<dbReference type="eggNOG" id="KOG0730">
    <property type="taxonomic scope" value="Eukaryota"/>
</dbReference>
<dbReference type="AlphaFoldDB" id="A0A0L0DQL5"/>
<dbReference type="OrthoDB" id="5421at2759"/>
<dbReference type="SUPFAM" id="SSF52540">
    <property type="entry name" value="P-loop containing nucleoside triphosphate hydrolases"/>
    <property type="match status" value="2"/>
</dbReference>
<dbReference type="EMBL" id="GL349437">
    <property type="protein sequence ID" value="KNC53723.1"/>
    <property type="molecule type" value="Genomic_DNA"/>
</dbReference>
<dbReference type="InterPro" id="IPR003593">
    <property type="entry name" value="AAA+_ATPase"/>
</dbReference>
<dbReference type="Pfam" id="PF00004">
    <property type="entry name" value="AAA"/>
    <property type="match status" value="2"/>
</dbReference>
<reference evidence="6 7" key="1">
    <citation type="submission" date="2010-05" db="EMBL/GenBank/DDBJ databases">
        <title>The Genome Sequence of Thecamonas trahens ATCC 50062.</title>
        <authorList>
            <consortium name="The Broad Institute Genome Sequencing Platform"/>
            <person name="Russ C."/>
            <person name="Cuomo C."/>
            <person name="Shea T."/>
            <person name="Young S.K."/>
            <person name="Zeng Q."/>
            <person name="Koehrsen M."/>
            <person name="Haas B."/>
            <person name="Borodovsky M."/>
            <person name="Guigo R."/>
            <person name="Alvarado L."/>
            <person name="Berlin A."/>
            <person name="Bochicchio J."/>
            <person name="Borenstein D."/>
            <person name="Chapman S."/>
            <person name="Chen Z."/>
            <person name="Freedman E."/>
            <person name="Gellesch M."/>
            <person name="Goldberg J."/>
            <person name="Griggs A."/>
            <person name="Gujja S."/>
            <person name="Heilman E."/>
            <person name="Heiman D."/>
            <person name="Hepburn T."/>
            <person name="Howarth C."/>
            <person name="Jen D."/>
            <person name="Larson L."/>
            <person name="Mehta T."/>
            <person name="Park D."/>
            <person name="Pearson M."/>
            <person name="Roberts A."/>
            <person name="Saif S."/>
            <person name="Shenoy N."/>
            <person name="Sisk P."/>
            <person name="Stolte C."/>
            <person name="Sykes S."/>
            <person name="Thomson T."/>
            <person name="Walk T."/>
            <person name="White J."/>
            <person name="Yandava C."/>
            <person name="Burger G."/>
            <person name="Gray M.W."/>
            <person name="Holland P.W.H."/>
            <person name="King N."/>
            <person name="Lang F.B.F."/>
            <person name="Roger A.J."/>
            <person name="Ruiz-Trillo I."/>
            <person name="Lander E."/>
            <person name="Nusbaum C."/>
        </authorList>
    </citation>
    <scope>NUCLEOTIDE SEQUENCE [LARGE SCALE GENOMIC DNA]</scope>
    <source>
        <strain evidence="6 7">ATCC 50062</strain>
    </source>
</reference>
<dbReference type="PANTHER" id="PTHR23077">
    <property type="entry name" value="AAA-FAMILY ATPASE"/>
    <property type="match status" value="1"/>
</dbReference>
<keyword evidence="1 4" id="KW-0547">Nucleotide-binding</keyword>
<organism evidence="6 7">
    <name type="scientific">Thecamonas trahens ATCC 50062</name>
    <dbReference type="NCBI Taxonomy" id="461836"/>
    <lineage>
        <taxon>Eukaryota</taxon>
        <taxon>Apusozoa</taxon>
        <taxon>Apusomonadida</taxon>
        <taxon>Apusomonadidae</taxon>
        <taxon>Thecamonas</taxon>
    </lineage>
</organism>
<dbReference type="RefSeq" id="XP_013762037.1">
    <property type="nucleotide sequence ID" value="XM_013906583.1"/>
</dbReference>
<evidence type="ECO:0000259" key="5">
    <source>
        <dbReference type="SMART" id="SM00382"/>
    </source>
</evidence>
<keyword evidence="2 4" id="KW-0067">ATP-binding</keyword>
<dbReference type="GO" id="GO:0016887">
    <property type="term" value="F:ATP hydrolysis activity"/>
    <property type="evidence" value="ECO:0007669"/>
    <property type="project" value="InterPro"/>
</dbReference>
<accession>A0A0L0DQL5</accession>
<protein>
    <recommendedName>
        <fullName evidence="5">AAA+ ATPase domain-containing protein</fullName>
    </recommendedName>
</protein>
<keyword evidence="3" id="KW-0175">Coiled coil</keyword>
<dbReference type="Proteomes" id="UP000054408">
    <property type="component" value="Unassembled WGS sequence"/>
</dbReference>
<dbReference type="InterPro" id="IPR027417">
    <property type="entry name" value="P-loop_NTPase"/>
</dbReference>
<dbReference type="InterPro" id="IPR050168">
    <property type="entry name" value="AAA_ATPase_domain"/>
</dbReference>
<dbReference type="Gene3D" id="3.40.50.300">
    <property type="entry name" value="P-loop containing nucleotide triphosphate hydrolases"/>
    <property type="match status" value="2"/>
</dbReference>
<sequence>MPAAAVPATEADKGPHLSVVVELVAAAGGGGPVKAGHLVGIGRKTRHQVELVGGSAAGPSGSTANAEDEQQVEREMELAAQAGVWVAADKEIAAVRAAVALALGPQDAFTRFGLKPLAGILLSGPLGVGKSTAVAWLAREFGARLLVAQRAALIAADAEVGGALSELRAAFASARSAATAAPDRPVLLWLPEIDELAPARDSMLSNAASSQIITQLLTLLDGARAVSGGCGRVLVIATCAEPNALDSALRRPGRLDQEFALRPPDVQVRQVLLEALIGETGEDVGDAETRAAIASAADATVGFVGGDLFALVREAAAGVASGDCGWEEALTRALVVVRPSMSREAQVGKADSTTAGFDSLAGLDSAVSQLRRALVEPLAYPELFEAYGLAVASGVLLHGPPGTGKTSLVRALSTALSLSFFVISGAALYSSYLGEAEAYIRRVFAQARRALPSLVFIDEVDTLVGSRSSGGSDLVQERVLSTLLNELDGVGVDSSGVLVVGATNRLDKLDDALVRPGRLGLHIEAAAVAAQVEEGTTGAELRNLVNQLRMAQLRDELHASH</sequence>
<evidence type="ECO:0000256" key="2">
    <source>
        <dbReference type="ARBA" id="ARBA00022840"/>
    </source>
</evidence>
<evidence type="ECO:0000256" key="4">
    <source>
        <dbReference type="RuleBase" id="RU003651"/>
    </source>
</evidence>
<feature type="domain" description="AAA+ ATPase" evidence="5">
    <location>
        <begin position="116"/>
        <end position="265"/>
    </location>
</feature>
<dbReference type="FunFam" id="3.40.50.300:FF:001025">
    <property type="entry name" value="ATPase family, AAA domain-containing 2B"/>
    <property type="match status" value="1"/>
</dbReference>
<proteinExistence type="inferred from homology"/>
<evidence type="ECO:0000313" key="7">
    <source>
        <dbReference type="Proteomes" id="UP000054408"/>
    </source>
</evidence>
<dbReference type="Gene3D" id="1.10.8.60">
    <property type="match status" value="1"/>
</dbReference>
<keyword evidence="7" id="KW-1185">Reference proteome</keyword>
<dbReference type="STRING" id="461836.A0A0L0DQL5"/>
<evidence type="ECO:0000256" key="1">
    <source>
        <dbReference type="ARBA" id="ARBA00022741"/>
    </source>
</evidence>
<dbReference type="GO" id="GO:0005524">
    <property type="term" value="F:ATP binding"/>
    <property type="evidence" value="ECO:0007669"/>
    <property type="project" value="UniProtKB-KW"/>
</dbReference>
<evidence type="ECO:0000313" key="6">
    <source>
        <dbReference type="EMBL" id="KNC53723.1"/>
    </source>
</evidence>
<dbReference type="PANTHER" id="PTHR23077:SF171">
    <property type="entry name" value="NUCLEAR VALOSIN-CONTAINING PROTEIN-LIKE"/>
    <property type="match status" value="1"/>
</dbReference>
<dbReference type="SMART" id="SM00382">
    <property type="entry name" value="AAA"/>
    <property type="match status" value="2"/>
</dbReference>
<dbReference type="OMA" id="IATCAEP"/>
<comment type="similarity">
    <text evidence="4">Belongs to the AAA ATPase family.</text>
</comment>
<name>A0A0L0DQL5_THETB</name>
<dbReference type="PROSITE" id="PS00674">
    <property type="entry name" value="AAA"/>
    <property type="match status" value="1"/>
</dbReference>
<dbReference type="InterPro" id="IPR003959">
    <property type="entry name" value="ATPase_AAA_core"/>
</dbReference>
<feature type="domain" description="AAA+ ATPase" evidence="5">
    <location>
        <begin position="391"/>
        <end position="529"/>
    </location>
</feature>
<dbReference type="InterPro" id="IPR003960">
    <property type="entry name" value="ATPase_AAA_CS"/>
</dbReference>
<dbReference type="GeneID" id="25561183"/>
<evidence type="ECO:0000256" key="3">
    <source>
        <dbReference type="ARBA" id="ARBA00023054"/>
    </source>
</evidence>